<accession>A0A8J6N4X3</accession>
<protein>
    <submittedName>
        <fullName evidence="1">DUF4198 domain-containing protein</fullName>
    </submittedName>
</protein>
<proteinExistence type="predicted"/>
<evidence type="ECO:0000313" key="2">
    <source>
        <dbReference type="Proteomes" id="UP000603545"/>
    </source>
</evidence>
<sequence length="260" mass="29452">MEVIMKKGTILTLILCFTFFTAVPAFAHFGMVIPSDSMVMQDDNRTVNLKLSFSHPFEVVGMELVKPKVFSVMANSVKKDLLSKLKKIKVMNRGAWQVDYSIKRPGVYMFYMEPKPYWEPAEDCFIVHYTKTVVTAFGDDEGWDEEIGLKTEIVPLSKPFGLYAGNVFQGIVKLDGKAVPYAEVEVEYYNKDGKLKAPTDYMVTQTVKADQNGVFTYAAPKAGWWGFAALNTSDKKMKYKGQVKDIELGAVIWVEFHNME</sequence>
<dbReference type="InterPro" id="IPR019613">
    <property type="entry name" value="DUF4198"/>
</dbReference>
<dbReference type="AlphaFoldDB" id="A0A8J6N4X3"/>
<reference evidence="1 2" key="1">
    <citation type="submission" date="2020-08" db="EMBL/GenBank/DDBJ databases">
        <title>Bridging the membrane lipid divide: bacteria of the FCB group superphylum have the potential to synthesize archaeal ether lipids.</title>
        <authorList>
            <person name="Villanueva L."/>
            <person name="Von Meijenfeldt F.A.B."/>
            <person name="Westbye A.B."/>
            <person name="Yadav S."/>
            <person name="Hopmans E.C."/>
            <person name="Dutilh B.E."/>
            <person name="Sinninghe Damste J.S."/>
        </authorList>
    </citation>
    <scope>NUCLEOTIDE SEQUENCE [LARGE SCALE GENOMIC DNA]</scope>
    <source>
        <strain evidence="1">NIOZ-UU82</strain>
    </source>
</reference>
<evidence type="ECO:0000313" key="1">
    <source>
        <dbReference type="EMBL" id="MBC8198745.1"/>
    </source>
</evidence>
<dbReference type="EMBL" id="JACNLL010000023">
    <property type="protein sequence ID" value="MBC8198745.1"/>
    <property type="molecule type" value="Genomic_DNA"/>
</dbReference>
<dbReference type="Proteomes" id="UP000603545">
    <property type="component" value="Unassembled WGS sequence"/>
</dbReference>
<organism evidence="1 2">
    <name type="scientific">Candidatus Desulfaltia bathyphila</name>
    <dbReference type="NCBI Taxonomy" id="2841697"/>
    <lineage>
        <taxon>Bacteria</taxon>
        <taxon>Pseudomonadati</taxon>
        <taxon>Thermodesulfobacteriota</taxon>
        <taxon>Desulfobacteria</taxon>
        <taxon>Desulfobacterales</taxon>
        <taxon>Desulfobacterales incertae sedis</taxon>
        <taxon>Candidatus Desulfaltia</taxon>
    </lineage>
</organism>
<gene>
    <name evidence="1" type="ORF">H8E80_01680</name>
</gene>
<comment type="caution">
    <text evidence="1">The sequence shown here is derived from an EMBL/GenBank/DDBJ whole genome shotgun (WGS) entry which is preliminary data.</text>
</comment>
<dbReference type="Pfam" id="PF10670">
    <property type="entry name" value="DUF4198"/>
    <property type="match status" value="1"/>
</dbReference>
<name>A0A8J6N4X3_9BACT</name>